<evidence type="ECO:0000313" key="1">
    <source>
        <dbReference type="EMBL" id="CAK0806569.1"/>
    </source>
</evidence>
<protein>
    <submittedName>
        <fullName evidence="1">Uncharacterized protein</fullName>
    </submittedName>
</protein>
<sequence length="175" mass="19310">LLNQAWGFPNPVVSIAEIQARVDSFMDASALDWECNALQSVRPGVIIEELVLAEDSRGKLSVDEYKFYTVWGQVMFGESVPFSSGAAMEISRDGQVLTSVLPCPPVCLSPCYDQMVQKAEQIAQGARTDFLRVDLLVHGKCDGLYVSEVELYPASDFSAPLKELVAQQWRKGYGI</sequence>
<name>A0ABN9QKG3_9DINO</name>
<evidence type="ECO:0000313" key="2">
    <source>
        <dbReference type="Proteomes" id="UP001189429"/>
    </source>
</evidence>
<reference evidence="1" key="1">
    <citation type="submission" date="2023-10" db="EMBL/GenBank/DDBJ databases">
        <authorList>
            <person name="Chen Y."/>
            <person name="Shah S."/>
            <person name="Dougan E. K."/>
            <person name="Thang M."/>
            <person name="Chan C."/>
        </authorList>
    </citation>
    <scope>NUCLEOTIDE SEQUENCE [LARGE SCALE GENOMIC DNA]</scope>
</reference>
<accession>A0ABN9QKG3</accession>
<gene>
    <name evidence="1" type="ORF">PCOR1329_LOCUS12752</name>
</gene>
<keyword evidence="2" id="KW-1185">Reference proteome</keyword>
<feature type="non-terminal residue" evidence="1">
    <location>
        <position position="1"/>
    </location>
</feature>
<organism evidence="1 2">
    <name type="scientific">Prorocentrum cordatum</name>
    <dbReference type="NCBI Taxonomy" id="2364126"/>
    <lineage>
        <taxon>Eukaryota</taxon>
        <taxon>Sar</taxon>
        <taxon>Alveolata</taxon>
        <taxon>Dinophyceae</taxon>
        <taxon>Prorocentrales</taxon>
        <taxon>Prorocentraceae</taxon>
        <taxon>Prorocentrum</taxon>
    </lineage>
</organism>
<dbReference type="Proteomes" id="UP001189429">
    <property type="component" value="Unassembled WGS sequence"/>
</dbReference>
<proteinExistence type="predicted"/>
<comment type="caution">
    <text evidence="1">The sequence shown here is derived from an EMBL/GenBank/DDBJ whole genome shotgun (WGS) entry which is preliminary data.</text>
</comment>
<dbReference type="EMBL" id="CAUYUJ010003743">
    <property type="protein sequence ID" value="CAK0806569.1"/>
    <property type="molecule type" value="Genomic_DNA"/>
</dbReference>